<dbReference type="FunFam" id="1.10.1200.10:FF:000007">
    <property type="entry name" value="Probable polyketide synthase pks17"/>
    <property type="match status" value="4"/>
</dbReference>
<dbReference type="eggNOG" id="COG0604">
    <property type="taxonomic scope" value="Bacteria"/>
</dbReference>
<dbReference type="SUPFAM" id="SSF51735">
    <property type="entry name" value="NAD(P)-binding Rossmann-fold domains"/>
    <property type="match status" value="10"/>
</dbReference>
<dbReference type="Gene3D" id="3.90.180.10">
    <property type="entry name" value="Medium-chain alcohol dehydrogenases, catalytic domain"/>
    <property type="match status" value="2"/>
</dbReference>
<evidence type="ECO:0000259" key="13">
    <source>
        <dbReference type="PROSITE" id="PS52019"/>
    </source>
</evidence>
<feature type="domain" description="PKS/mFAS DH" evidence="13">
    <location>
        <begin position="2454"/>
        <end position="2727"/>
    </location>
</feature>
<keyword evidence="6" id="KW-0045">Antibiotic biosynthesis</keyword>
<evidence type="ECO:0000313" key="15">
    <source>
        <dbReference type="Proteomes" id="UP000000377"/>
    </source>
</evidence>
<feature type="domain" description="Ketosynthase family 3 (KS3)" evidence="12">
    <location>
        <begin position="1576"/>
        <end position="1997"/>
    </location>
</feature>
<dbReference type="InterPro" id="IPR016036">
    <property type="entry name" value="Malonyl_transacylase_ACP-bd"/>
</dbReference>
<dbReference type="InterPro" id="IPR014043">
    <property type="entry name" value="Acyl_transferase_dom"/>
</dbReference>
<dbReference type="InterPro" id="IPR020841">
    <property type="entry name" value="PKS_Beta-ketoAc_synthase_dom"/>
</dbReference>
<dbReference type="PROSITE" id="PS52019">
    <property type="entry name" value="PKS_MFAS_DH"/>
    <property type="match status" value="3"/>
</dbReference>
<dbReference type="PATRIC" id="fig|749414.3.peg.666"/>
<dbReference type="InterPro" id="IPR009081">
    <property type="entry name" value="PP-bd_ACP"/>
</dbReference>
<feature type="region of interest" description="C-terminal hotdog fold" evidence="9">
    <location>
        <begin position="4654"/>
        <end position="4791"/>
    </location>
</feature>
<dbReference type="SMART" id="SM00822">
    <property type="entry name" value="PKS_KR"/>
    <property type="match status" value="4"/>
</dbReference>
<dbReference type="InterPro" id="IPR050091">
    <property type="entry name" value="PKS_NRPS_Biosynth_Enz"/>
</dbReference>
<dbReference type="InterPro" id="IPR016035">
    <property type="entry name" value="Acyl_Trfase/lysoPLipase"/>
</dbReference>
<evidence type="ECO:0000256" key="9">
    <source>
        <dbReference type="PROSITE-ProRule" id="PRU01363"/>
    </source>
</evidence>
<dbReference type="SUPFAM" id="SSF47336">
    <property type="entry name" value="ACP-like"/>
    <property type="match status" value="4"/>
</dbReference>
<dbReference type="GO" id="GO:0016491">
    <property type="term" value="F:oxidoreductase activity"/>
    <property type="evidence" value="ECO:0007669"/>
    <property type="project" value="InterPro"/>
</dbReference>
<dbReference type="eggNOG" id="COG3321">
    <property type="taxonomic scope" value="Bacteria"/>
</dbReference>
<dbReference type="Pfam" id="PF08240">
    <property type="entry name" value="ADH_N"/>
    <property type="match status" value="2"/>
</dbReference>
<dbReference type="PANTHER" id="PTHR43775:SF51">
    <property type="entry name" value="INACTIVE PHENOLPHTHIOCEROL SYNTHESIS POLYKETIDE SYNTHASE TYPE I PKS1-RELATED"/>
    <property type="match status" value="1"/>
</dbReference>
<dbReference type="Pfam" id="PF14765">
    <property type="entry name" value="PS-DH"/>
    <property type="match status" value="3"/>
</dbReference>
<dbReference type="GO" id="GO:0004312">
    <property type="term" value="F:fatty acid synthase activity"/>
    <property type="evidence" value="ECO:0007669"/>
    <property type="project" value="TreeGrafter"/>
</dbReference>
<dbReference type="FunFam" id="3.40.50.720:FF:000381">
    <property type="entry name" value="Probable polyketide synthase pks17"/>
    <property type="match status" value="1"/>
</dbReference>
<evidence type="ECO:0000256" key="3">
    <source>
        <dbReference type="ARBA" id="ARBA00022450"/>
    </source>
</evidence>
<feature type="region of interest" description="Disordered" evidence="10">
    <location>
        <begin position="458"/>
        <end position="479"/>
    </location>
</feature>
<dbReference type="CDD" id="cd08952">
    <property type="entry name" value="KR_1_SDR_x"/>
    <property type="match status" value="1"/>
</dbReference>
<dbReference type="Pfam" id="PF00550">
    <property type="entry name" value="PP-binding"/>
    <property type="match status" value="4"/>
</dbReference>
<feature type="domain" description="Carrier" evidence="11">
    <location>
        <begin position="7338"/>
        <end position="7413"/>
    </location>
</feature>
<evidence type="ECO:0000256" key="6">
    <source>
        <dbReference type="ARBA" id="ARBA00023194"/>
    </source>
</evidence>
<dbReference type="InterPro" id="IPR049900">
    <property type="entry name" value="PKS_mFAS_DH"/>
</dbReference>
<feature type="domain" description="Ketosynthase family 3 (KS3)" evidence="12">
    <location>
        <begin position="5379"/>
        <end position="5805"/>
    </location>
</feature>
<feature type="domain" description="Ketosynthase family 3 (KS3)" evidence="12">
    <location>
        <begin position="34"/>
        <end position="457"/>
    </location>
</feature>
<dbReference type="CDD" id="cd00833">
    <property type="entry name" value="PKS"/>
    <property type="match status" value="4"/>
</dbReference>
<dbReference type="Pfam" id="PF08990">
    <property type="entry name" value="Docking"/>
    <property type="match status" value="1"/>
</dbReference>
<dbReference type="InterPro" id="IPR016039">
    <property type="entry name" value="Thiolase-like"/>
</dbReference>
<dbReference type="Gene3D" id="3.40.47.10">
    <property type="match status" value="4"/>
</dbReference>
<dbReference type="SMART" id="SM00826">
    <property type="entry name" value="PKS_DH"/>
    <property type="match status" value="3"/>
</dbReference>
<feature type="region of interest" description="N-terminal hotdog fold" evidence="9">
    <location>
        <begin position="2454"/>
        <end position="2578"/>
    </location>
</feature>
<dbReference type="Pfam" id="PF08659">
    <property type="entry name" value="KR"/>
    <property type="match status" value="4"/>
</dbReference>
<dbReference type="Pfam" id="PF16197">
    <property type="entry name" value="KAsynt_C_assoc"/>
    <property type="match status" value="4"/>
</dbReference>
<keyword evidence="15" id="KW-1185">Reference proteome</keyword>
<dbReference type="SMART" id="SM01294">
    <property type="entry name" value="PKS_PP_betabranch"/>
    <property type="match status" value="4"/>
</dbReference>
<feature type="region of interest" description="N-terminal hotdog fold" evidence="9">
    <location>
        <begin position="6280"/>
        <end position="6404"/>
    </location>
</feature>
<evidence type="ECO:0000259" key="11">
    <source>
        <dbReference type="PROSITE" id="PS50075"/>
    </source>
</evidence>
<dbReference type="GO" id="GO:0006633">
    <property type="term" value="P:fatty acid biosynthetic process"/>
    <property type="evidence" value="ECO:0007669"/>
    <property type="project" value="InterPro"/>
</dbReference>
<dbReference type="InterPro" id="IPR055123">
    <property type="entry name" value="SpnB-like_Rossmann"/>
</dbReference>
<dbReference type="InterPro" id="IPR006162">
    <property type="entry name" value="Ppantetheine_attach_site"/>
</dbReference>
<dbReference type="Pfam" id="PF18369">
    <property type="entry name" value="PKS_DE"/>
    <property type="match status" value="1"/>
</dbReference>
<keyword evidence="5" id="KW-0808">Transferase</keyword>
<feature type="domain" description="Carrier" evidence="11">
    <location>
        <begin position="1482"/>
        <end position="1557"/>
    </location>
</feature>
<evidence type="ECO:0000256" key="8">
    <source>
        <dbReference type="ARBA" id="ARBA00023315"/>
    </source>
</evidence>
<dbReference type="eggNOG" id="COG1028">
    <property type="taxonomic scope" value="Bacteria"/>
</dbReference>
<dbReference type="InterPro" id="IPR041618">
    <property type="entry name" value="PKS_DE"/>
</dbReference>
<dbReference type="PROSITE" id="PS50075">
    <property type="entry name" value="CARRIER"/>
    <property type="match status" value="4"/>
</dbReference>
<dbReference type="InterPro" id="IPR032821">
    <property type="entry name" value="PKS_assoc"/>
</dbReference>
<feature type="domain" description="PKS/mFAS DH" evidence="13">
    <location>
        <begin position="6280"/>
        <end position="6553"/>
    </location>
</feature>
<comment type="pathway">
    <text evidence="2">Antibiotic biosynthesis.</text>
</comment>
<evidence type="ECO:0000256" key="1">
    <source>
        <dbReference type="ARBA" id="ARBA00001957"/>
    </source>
</evidence>
<dbReference type="InterPro" id="IPR020806">
    <property type="entry name" value="PKS_PP-bd"/>
</dbReference>
<evidence type="ECO:0000313" key="14">
    <source>
        <dbReference type="EMBL" id="ADI03772.1"/>
    </source>
</evidence>
<dbReference type="HOGENOM" id="CLU_000022_58_3_11"/>
<dbReference type="InterPro" id="IPR013968">
    <property type="entry name" value="PKS_KR"/>
</dbReference>
<dbReference type="SUPFAM" id="SSF53901">
    <property type="entry name" value="Thiolase-like"/>
    <property type="match status" value="4"/>
</dbReference>
<dbReference type="EMBL" id="CP002047">
    <property type="protein sequence ID" value="ADI03772.1"/>
    <property type="molecule type" value="Genomic_DNA"/>
</dbReference>
<dbReference type="GO" id="GO:0033068">
    <property type="term" value="P:macrolide biosynthetic process"/>
    <property type="evidence" value="ECO:0007669"/>
    <property type="project" value="UniProtKB-ARBA"/>
</dbReference>
<dbReference type="InterPro" id="IPR049551">
    <property type="entry name" value="PKS_DH_C"/>
</dbReference>
<dbReference type="InterPro" id="IPR014030">
    <property type="entry name" value="Ketoacyl_synth_N"/>
</dbReference>
<dbReference type="InterPro" id="IPR020807">
    <property type="entry name" value="PKS_DH"/>
</dbReference>
<dbReference type="Gene3D" id="3.40.366.10">
    <property type="entry name" value="Malonyl-Coenzyme A Acyl Carrier Protein, domain 2"/>
    <property type="match status" value="4"/>
</dbReference>
<dbReference type="Pfam" id="PF13602">
    <property type="entry name" value="ADH_zinc_N_2"/>
    <property type="match status" value="2"/>
</dbReference>
<dbReference type="Gene3D" id="6.10.140.1830">
    <property type="match status" value="1"/>
</dbReference>
<dbReference type="FunFam" id="3.40.366.10:FF:000002">
    <property type="entry name" value="Probable polyketide synthase 2"/>
    <property type="match status" value="4"/>
</dbReference>
<comment type="cofactor">
    <cofactor evidence="1">
        <name>pantetheine 4'-phosphate</name>
        <dbReference type="ChEBI" id="CHEBI:47942"/>
    </cofactor>
</comment>
<dbReference type="NCBIfam" id="NF045894">
    <property type="entry name" value="PKS_plus_SDR"/>
    <property type="match status" value="1"/>
</dbReference>
<evidence type="ECO:0000256" key="2">
    <source>
        <dbReference type="ARBA" id="ARBA00004792"/>
    </source>
</evidence>
<dbReference type="Gene3D" id="3.40.50.720">
    <property type="entry name" value="NAD(P)-binding Rossmann-like Domain"/>
    <property type="match status" value="4"/>
</dbReference>
<feature type="active site" description="Proton donor; for dehydratase activity" evidence="9">
    <location>
        <position position="6476"/>
    </location>
</feature>
<protein>
    <submittedName>
        <fullName evidence="14">Type I modular polyketide synthase</fullName>
    </submittedName>
</protein>
<feature type="domain" description="Carrier" evidence="11">
    <location>
        <begin position="5285"/>
        <end position="5360"/>
    </location>
</feature>
<dbReference type="PROSITE" id="PS01162">
    <property type="entry name" value="QOR_ZETA_CRYSTAL"/>
    <property type="match status" value="2"/>
</dbReference>
<dbReference type="KEGG" id="sbh:SBI_00651"/>
<dbReference type="InterPro" id="IPR018201">
    <property type="entry name" value="Ketoacyl_synth_AS"/>
</dbReference>
<feature type="domain" description="PKS/mFAS DH" evidence="13">
    <location>
        <begin position="4518"/>
        <end position="4791"/>
    </location>
</feature>
<evidence type="ECO:0000256" key="7">
    <source>
        <dbReference type="ARBA" id="ARBA00023268"/>
    </source>
</evidence>
<dbReference type="InterPro" id="IPR013154">
    <property type="entry name" value="ADH-like_N"/>
</dbReference>
<keyword evidence="3" id="KW-0596">Phosphopantetheine</keyword>
<dbReference type="Pfam" id="PF00109">
    <property type="entry name" value="ketoacyl-synt"/>
    <property type="match status" value="4"/>
</dbReference>
<keyword evidence="4" id="KW-0597">Phosphoprotein</keyword>
<feature type="region of interest" description="C-terminal hotdog fold" evidence="9">
    <location>
        <begin position="6416"/>
        <end position="6553"/>
    </location>
</feature>
<gene>
    <name evidence="14" type="primary">pks3-2</name>
    <name evidence="14" type="ordered locus">SBI_00651</name>
</gene>
<dbReference type="GO" id="GO:0004315">
    <property type="term" value="F:3-oxoacyl-[acyl-carrier-protein] synthase activity"/>
    <property type="evidence" value="ECO:0007669"/>
    <property type="project" value="InterPro"/>
</dbReference>
<dbReference type="Gene3D" id="1.10.1200.10">
    <property type="entry name" value="ACP-like"/>
    <property type="match status" value="4"/>
</dbReference>
<proteinExistence type="predicted"/>
<dbReference type="CDD" id="cd05195">
    <property type="entry name" value="enoyl_red"/>
    <property type="match status" value="2"/>
</dbReference>
<reference evidence="14 15" key="1">
    <citation type="journal article" date="2010" name="J. Bacteriol.">
        <title>Genome sequence of the milbemycin-producing bacterium Streptomyces bingchenggensis.</title>
        <authorList>
            <person name="Wang X.J."/>
            <person name="Yan Y.J."/>
            <person name="Zhang B."/>
            <person name="An J."/>
            <person name="Wang J.J."/>
            <person name="Tian J."/>
            <person name="Jiang L."/>
            <person name="Chen Y.H."/>
            <person name="Huang S.X."/>
            <person name="Yin M."/>
            <person name="Zhang J."/>
            <person name="Gao A.L."/>
            <person name="Liu C.X."/>
            <person name="Zhu Z.X."/>
            <person name="Xiang W.S."/>
        </authorList>
    </citation>
    <scope>NUCLEOTIDE SEQUENCE [LARGE SCALE GENOMIC DNA]</scope>
    <source>
        <strain evidence="14 15">BCW-1</strain>
    </source>
</reference>
<dbReference type="SMART" id="SM00829">
    <property type="entry name" value="PKS_ER"/>
    <property type="match status" value="2"/>
</dbReference>
<dbReference type="InterPro" id="IPR036736">
    <property type="entry name" value="ACP-like_sf"/>
</dbReference>
<evidence type="ECO:0000256" key="5">
    <source>
        <dbReference type="ARBA" id="ARBA00022679"/>
    </source>
</evidence>
<dbReference type="SMART" id="SM00825">
    <property type="entry name" value="PKS_KS"/>
    <property type="match status" value="4"/>
</dbReference>
<dbReference type="STRING" id="749414.SBI_00651"/>
<name>D7C2B8_STRBB</name>
<feature type="domain" description="Carrier" evidence="11">
    <location>
        <begin position="3542"/>
        <end position="3620"/>
    </location>
</feature>
<organism evidence="14 15">
    <name type="scientific">Streptomyces bingchenggensis (strain BCW-1)</name>
    <dbReference type="NCBI Taxonomy" id="749414"/>
    <lineage>
        <taxon>Bacteria</taxon>
        <taxon>Bacillati</taxon>
        <taxon>Actinomycetota</taxon>
        <taxon>Actinomycetes</taxon>
        <taxon>Kitasatosporales</taxon>
        <taxon>Streptomycetaceae</taxon>
        <taxon>Streptomyces</taxon>
    </lineage>
</organism>
<dbReference type="SMART" id="SM00827">
    <property type="entry name" value="PKS_AT"/>
    <property type="match status" value="4"/>
</dbReference>
<dbReference type="InterPro" id="IPR057326">
    <property type="entry name" value="KR_dom"/>
</dbReference>
<evidence type="ECO:0000256" key="10">
    <source>
        <dbReference type="SAM" id="MobiDB-lite"/>
    </source>
</evidence>
<dbReference type="InterPro" id="IPR015083">
    <property type="entry name" value="NorB/c/GfsB-D-like_docking"/>
</dbReference>
<dbReference type="SUPFAM" id="SSF52151">
    <property type="entry name" value="FabD/lysophospholipase-like"/>
    <property type="match status" value="4"/>
</dbReference>
<dbReference type="Gene3D" id="3.30.70.3290">
    <property type="match status" value="4"/>
</dbReference>
<dbReference type="Proteomes" id="UP000000377">
    <property type="component" value="Chromosome"/>
</dbReference>
<dbReference type="FunFam" id="3.90.180.10:FF:000032">
    <property type="entry name" value="Probable polyketide synthase pks1"/>
    <property type="match status" value="1"/>
</dbReference>
<dbReference type="Pfam" id="PF02801">
    <property type="entry name" value="Ketoacyl-synt_C"/>
    <property type="match status" value="4"/>
</dbReference>
<dbReference type="InterPro" id="IPR001227">
    <property type="entry name" value="Ac_transferase_dom_sf"/>
</dbReference>
<feature type="region of interest" description="C-terminal hotdog fold" evidence="9">
    <location>
        <begin position="2590"/>
        <end position="2727"/>
    </location>
</feature>
<dbReference type="InterPro" id="IPR042104">
    <property type="entry name" value="PKS_dehydratase_sf"/>
</dbReference>
<feature type="active site" description="Proton acceptor; for dehydratase activity" evidence="9">
    <location>
        <position position="6312"/>
    </location>
</feature>
<feature type="domain" description="Ketosynthase family 3 (KS3)" evidence="12">
    <location>
        <begin position="3638"/>
        <end position="4061"/>
    </location>
</feature>
<accession>D7C2B8</accession>
<keyword evidence="7" id="KW-0511">Multifunctional enzyme</keyword>
<comment type="caution">
    <text evidence="9">Lacks conserved residue(s) required for the propagation of feature annotation.</text>
</comment>
<keyword evidence="8" id="KW-0012">Acyltransferase</keyword>
<dbReference type="Pfam" id="PF22953">
    <property type="entry name" value="SpnB_Rossmann"/>
    <property type="match status" value="3"/>
</dbReference>
<dbReference type="Pfam" id="PF00698">
    <property type="entry name" value="Acyl_transf_1"/>
    <property type="match status" value="4"/>
</dbReference>
<dbReference type="SMART" id="SM00823">
    <property type="entry name" value="PKS_PP"/>
    <property type="match status" value="4"/>
</dbReference>
<dbReference type="InterPro" id="IPR002364">
    <property type="entry name" value="Quin_OxRdtase/zeta-crystal_CS"/>
</dbReference>
<dbReference type="FunFam" id="3.40.47.10:FF:000019">
    <property type="entry name" value="Polyketide synthase type I"/>
    <property type="match status" value="4"/>
</dbReference>
<dbReference type="SUPFAM" id="SSF55048">
    <property type="entry name" value="Probable ACP-binding domain of malonyl-CoA ACP transacylase"/>
    <property type="match status" value="4"/>
</dbReference>
<evidence type="ECO:0000259" key="12">
    <source>
        <dbReference type="PROSITE" id="PS52004"/>
    </source>
</evidence>
<dbReference type="InterPro" id="IPR049552">
    <property type="entry name" value="PKS_DH_N"/>
</dbReference>
<dbReference type="InterPro" id="IPR036291">
    <property type="entry name" value="NAD(P)-bd_dom_sf"/>
</dbReference>
<dbReference type="GO" id="GO:0008270">
    <property type="term" value="F:zinc ion binding"/>
    <property type="evidence" value="ECO:0007669"/>
    <property type="project" value="InterPro"/>
</dbReference>
<dbReference type="PROSITE" id="PS00606">
    <property type="entry name" value="KS3_1"/>
    <property type="match status" value="4"/>
</dbReference>
<dbReference type="PROSITE" id="PS00012">
    <property type="entry name" value="PHOSPHOPANTETHEINE"/>
    <property type="match status" value="4"/>
</dbReference>
<dbReference type="GO" id="GO:0031177">
    <property type="term" value="F:phosphopantetheine binding"/>
    <property type="evidence" value="ECO:0007669"/>
    <property type="project" value="InterPro"/>
</dbReference>
<dbReference type="SUPFAM" id="SSF50129">
    <property type="entry name" value="GroES-like"/>
    <property type="match status" value="2"/>
</dbReference>
<dbReference type="InterPro" id="IPR011032">
    <property type="entry name" value="GroES-like_sf"/>
</dbReference>
<dbReference type="CDD" id="cd08956">
    <property type="entry name" value="KR_3_FAS_SDR_x"/>
    <property type="match status" value="3"/>
</dbReference>
<sequence length="7498" mass="785730">MATPSDKVVEALRASMKETERLRRQNQTLVAAATEPIAIVAMSCRFPGGVGSPEELWELVADGREAISGFPVDRGWDLDALDAGDGRPGASATLEGGFLDGVADFDPGFFGISPREALSMDPQQRLLLETSWEAVERAGIDPIRLKGSRTGVFVGMSGQDYSYLTVNSLTDLEGNVGTGMGAGAASGRLSYTLGLEGPAVTVDTACSSSLVALHLATQALRSGECSLALVGGVTVMSTPGSFIEFSRQGGLAADGRCKSFAEAADGTGWAEGVGVLVVERLTDARRNGHQVLALVRGSAINQDGASNGFTAPNGPSQQRVIRQALANAGLSVADVDAVEAHGTGTKLGDPIEAQALLATYGQEREQPLWLGSVKSNIGHTQAAAGVAGVIKMVMAMRHGVLPATLHAAAPSSHVDWSAGAVELLTEAVAWPDGERLRRAGISSFGVSGTNAHTILEQAPPAEPEPEPEPGPESTPAGRPAMVPWVLSGRTEPALRAQAARLVSFLDGATPSAPRAEALDVALSLATTRSGFEHRLAVLAEDATGLHASLSSWLSGRTTAGALQGVARPDGGLGVLFSGQGAQRPGMGRELYARFPAFAEAFDAVCEHLDERLERPLREVVFAEPGSPEAALLDETGWTQPALFAIEVALFRLVESWGVRPDTLAGHSIGEIAAAHVAGVFSLADACALVAARARLMQELPPGGAMVSLQAAEDEVVPYLGERVSIAALTGPRSVVIAGDEAAVLEIVARFEEQGRKTRRLRVSHAFHSPLMDPMLAEFDEVARGISYEAPQIPFVSNVTGEPATAELVCSPEYWVRHVREPVRFADAVTVMSAAGASAFLEVGPDGVLSAMAQETLGDQPTAPALVPALRKDRTEEEALTEAVARLHIAGARLDWTAFFAGSGARCVDLPTYAFQHERYWPEAAAAAPGGAADPVDAEFWAAVEREDLGALAADLDVDGAALESLVPALSSWRRQRRERSVVDGWRHRVTWKPLTGVPEGVVSGTWLAVVPEGLAEDPWVCSVTAALGAGAVRLEAGDTDRTVLAARLREVVADAGPLAGVVSLLALLESATAERPAVPAGVALTTSLLQALGDAGVDAPVWAVTRGAVSVGRSERVTNAVQAAVWGLGRVAALEYPQRWGGLVDLPEAMDGRVVSRFAAVLAGFEGEDQIAVRRSGVFGRRLVAAPAGTGAGAWEPSGTVLVTGGTGVLGGHVARWLARSGAEHLVLASRSGERAPGAEELRSELAALGARVSVVACDVADRDEVAAVLAAVPGDCPLTGVVHAAGVLDDGVLEGLTPERFEAVFRSKVRSALVLDELTRDVDLAVFALFSSAAGALGNPGQGNYAAANAVLDALAERRRAQGLPATSVAWGAWAGGGMAGDGRGDALTRRTGTSALEPEMAISALSRAVVGQDAVVVIADIQRPEFLRVFAGVRPSPVLSGLPGYRELAEAGTVGSREIARTASALLERLSGLAAADRPAAVLDLVRGEVAAVLRYSGVAAIEPDRAFKDLGFDSLTAIELRNQLATVTGLSLPATLVFDHPTPTVLADFLVAELTGDRDDRPGPAVVAADVADDPVVIVGMSCRFPGDVRSPEDLWRLVAEGQDAISGFPTDRGWDLDGLTGGGSGSSDTAKGGFLYDAAGFDADFFGISPREAMAMDPQQRLLLEAAWEAFERTGVDPVSLRGSQVGVFVGTNGQDYSDLVRTANSDTSGHTGTGIAASVASGRLSYTLGLEGPAMTVDTACSASLVALHLAAQALRSAECSLALAGGVTVMSTPGGFVGFSGQSGLAPDGRCKAFADAADGTGWSEGVGLLVLERLSDARRNGHDVLAVVRGSAVNQDGASNGLTAPNGPSQQRVIRAALASAGLSPVDVDAVEAHGTGTTLGDPIEAQALLATYGQGRERPLWLGSVKSNIGHTQAAAGVAGVIKMVMAMRHGILPRTLHVDEPSSHVDWSAGAVELLREPAEWREAGGPRRAGVSSFGISGTNAHIILEQGPAPAVSETVPMVAGPVPWPVSAKSAEALAAQLDRLREWADGNPGPAPLDVGYSLATGRSLFEHRAVLLADVGHDDGPMEIARGGARSGVGLGVLFSGQGSQRAGMGRELYGRFPVFAEALDAVCAHLDRELDRPLRDVLFAEPGSADAALLDETGWTQPALFAIEVALFRLLESWGITPDYLAGHSIGEVVAAHVAGVFSLEDACTLVPARARLMQELPTGGAMVSVQATEDEVVPYLGERVSIAALNGPRSVVIAGEESQVLQVAAHLEAEGRKTKRLAVSHAFHSPLTDPMLADFRHVVARLSPQEPAIPVVSNLTGGLATAEELRSPEYWVRHVREPVRFADGLRTLTEEGVSVLVELGPDGVLSAMAQESVPDDAVVVPALRKDRDEQSAVVAALARLHVTGVGVDWPAFFAGTGARRVDLPTYAFQHERFWPSASVSAADLTGAGLEPAGHPLLGAAMTVAASEELVLTGTLSLTTHPWLADYVVGGQVCFPGTGFLELVVRAADQAGCDRIEDLSLTTPLVLPERGAVRVQLWVGSRDNLGHRELRFHSCPADSPGHEWTLHATGVLTEAAEVADFDATVWPPPGAATMDLDGLYEHHERAGLAYGPAFRGLRAVWTRGAEVFAEVALPEDVRDAETFGVHPALLDTALHAAVFTDVDGDEPGLLPSAWSGVSLHASGASTLRVRLTRSGLDTVALSAVDVQGAPVISVSSLALRPASTRTVATAGRDELNSLFRVEWVPRQLDGVAGAAQWAVLGTDAWDLAAVLESAGATRDTTPVRALADLAGPEGAAVPQIVVAPLMGEPLMGEDPARCPESVRELTHHALELLRDWLAEERFARSRLIFVTRGAVADADQDITDLAAAAVWGLVRSAQSENPGRFLLVDLDDSAESAAVLPALPGLLDAEEPQAVVRAGAVRVARMTQLASSDSLVPPTGAPWRLDTHAKGGLDGLTLAECPKALEPLTGREVRVAVRAAGVNFRDVLGALGTYPGEAGPLGSEAAGVVEEIGPEVTGLRPGDRVMGLLSGGFGPVGVTDERLVTRVPDDWTWETAASVPLAFLTAYHALVELAGLRAGEKVLIHSGAGGVGMAAIQLARHLGADVFATASEGKWDTLRSLGVAEDHIASSRTTEFEPRFAEATDGGGVDVVLNALSGEYVDASRRLLAPGGRFLEPATLNKAGIRDPQALPECHYQPFDLGLVDHEHIQRMLVALVRLFGDGSLRPLPVRTWDVRRAREAFRHMSLARHIGKVVLTTPRPWDAEGTVLITGGTGGLGAELARHLVTRRGARHLLLAGRRGLNAPGAVELRDELIAYGAEVTVAACDLSERAATAELLAAVPAGHPLTAVVHTAGVLDDGVVGSLTPERLDAVLRPKVDAAWHLHELTRDLDLAAFVCYSSVSGVMGTAGQANYAAGNVFLDALAQHRRAHGLPAISLAWGAWAQGTGMTSTLSDDEMRRISDAGMPPLTVERGLALFDAATACDEALLLPLGIGNGALRLPGGVPAILRGLVRPGRRKAAGGVAEMSRAGLAERLAGLPEDERSRFLVDLVRTEVAQVLRHSRTAAIGADRAFKDLGFDSLTAIELRNQLAATTGLSLPSTLVFDHPTPAALAQLLLTELMGTRTETALPTLPAVPLDDPIVIVGMSCRFPGGVRSPEQLWDLVADGRDAISAFPTDRGWDLGILADDPDGRGGGAIREGGFVHDAAEFDAGFFGISPREALAMDPQQRLLLEAAWEAFERTGIDPVSLRSSRTGVFVGTNGQDYSTLVMNAGEELAGHAGTGLAASVASGRLSYTLALEGPAMTVDTACSSSLVALHLAAQALRSGECSLALAGGVTVMSTSVGFAGFSRQGGLAPDGRCKAFAEAADGTGWSEGVGMLVVERLSDARRNGHEVLAVVRGSAINQDGASNGLTAPNGPSQQRVIRQALASAGLSTSDVDAVEAHGTGTRLGDPIEAQALLATYGQEREQPLWLGSVKSNLGHTQAAAGVAGVIKMVMAMRHGVLPATLHVDAPTSHVDWSAGAVELLAEPIDWPEADRPRRAGVSSFGISGTNAHIILEHGPAPAAPEGSSAAPGLVPWLVSGKNEPALRAQTDQLMSFVDTNPGLAPVDVGFSLATSRSVFEHRAVLLADVEGVAAVAEGAADTEPTVAFLFSGQGSQRLGMGRELHGRFPVFADALDEVCAQLDADMDRPLRDVLFAETGSADAELLDRTVFTQPALFAVEVALFRLVESWGVRPDYLAGHSIGEIAAAHVAGVFSLADACTLVAARARLMQELPSGGAMVSLQATEDEVIPYLTGRVSIAAVNGPRSVVIAGNETAVSEVAARFEEEGHRTRRLRVSHAFHSPLMEPMLDGFRRVVEELSIEAPRIPLVSNVTGEVASAELVCSPEYWVRHVRESVRFADGMAALSAAGVTAFLEVGPDGVLSAMAQDSLPEPSADTVVIPALRKDQEEERALLTALARLHVIGVRIDWQALFAGTGARRVDLPTYAFQRRRYWPASLLRTGDASGLGLVSALHPLLGAAVELADAGGLLFTGRLSVATHPWLADHAAGGVVLFPGTGFLELAIRAGDQVGCGSVEELTLAMPLVVPERDAVVVQLRVGEPDGSGRRSLNVYSRPADVAEGPWIRHATGVLAAGERRAESDGAVWPPEGATEVDLEGFYERFAAGGFAYGPVFQGLRAVWRRGDEVFAEVALDEQVTDAESFGVHPALLDAALHAALFVDLDASEAGRLPFSWNGVCLHAGGASTLRVRLTKAGAESVSLMALDVAGDPVVSVDSLVLRAVSTERMAAASARRHESLFQLAWTPLPTPGSVDGTEDVRWAVLGTDEFALGAALTAPRNSVTTHQDLESLGEVSDDDPVVVLVPISGGAHGDDGGADAVANTARALTSEVLRLVQDWSADDRSARSRLVFVTRGAVAAEDGDAVLDLAAAAVWGLVRAAQVENPDQFVLIDLDEKENAAAAIPAVLASGEPQAVIRDGAVRVGRLGRPVTGELEPRQWDPAGTVLITGGTGGLGRLFARHLVAEHGVRQLLLASRRGGESDAVVELVAELTAHGAEVRVVACDVANRAAVSELLAGIPEEHPLTAVIHTAGVLDDGVIGSLTPDRLDTVFRPKVDAAWQLHDLTRDMDLAAFVVFSSVTGIVGGAGQANYAAANSFLDGLAQYRRAHGLAAMSLAWGPWEQSAGMTGDLGEADVKRMARGGMSPLPAEQGLALFDTACSLGHALLVPARVDVAALRARREVPWLVRSDADRPSRRHAAASDPAAAATLTQRLTELRPADRVRAVVDLVSTEVASVLGHTSPEAVEVRHEFRELGFDSLTAVELRNQLANATGLRLPSTLVFDYPTPLALAEHLVAELVGTDSGPLALEPRRTPVDDDPIVIVSMACRYPGGVDSAEGLWQLVSDELDGVSGFPTTRGWDLDALYDPDRNTRGNTSYVREGGFLHEAGEFDAGFFGISPREALAMDPQQRLLLETSWEAIERAGIDPLTLRSSRTGVFAGVMYHDYGSGAEFPEEVMSFVGTGTAGSVMSGRVAYALGLEGPAVTVDTACSSSLVAMHWAAQALRSGECALALAGGVTVMATPGPFVDFSAQGGLAADGRCKSFSESADGVGWSEGVGMLVLERLSDAQRNGHEVLAVLRGSAVNQDGASNGLTAPNGPSQQRVIRQALADAGLSPADIDVVEGHGTGTTLGDPIEAEALLATYGRDRDAERPLWLGSVKSNIGHTQAAAGVAGVIKMVMALRYGTLPATLHLDEPTSHVDWSSGAVRLLTAPVEWPEGNRPRRAAVSSFGISGTNAHTILEQAPPAAVGAENDTPDAAPGVVPVAVSGKTAEALRSQAARMLSHLERNPELTPADLALSLLTTRSAFERRGVVLSGDRGEAMEGLRALAVGGSAAGVVQDVAREDRVVAFLFSGQGSQRAGMGRELYERFPVFAEALDEVCAHLDRELDRSLREVMFAEPGSVEADLLDRTVFTQPALFAVEVALFRLVESWGVRPDYLAGHSIGEIAAAHVAGVFSLADACTLVAARARLMQELPSGGAMVSLQATEDEVAPYLTDGVSIAAVNGPSSVVVAGDEAAVLEVAARFEESGRKTRRLRVSHAFHSVLMDAMVAEFGRVARDISYEAPAIPFVSNLTGELAGPELVCSAEYWVRHVRETVRFADGMRWLDERGVTTYLELGPDGVLSAMAQDSLSEKSATTAVLAPALRRDLDEERALVTALARMHSHGVAVEWQRYFAGTGARRVELPTYAFQHELYWPAPAARTGDVTAAGLGAPEHPLLGAAVELADAGGLLFTGRLSLRSHPWLADHAVGGVVLFPGTGFLELAIRAGDQVGCDRVDELTLAAPLVLEERDAVAIQLWVAEPDESGRRGVNLYSRPADATDQPWVRHATGVLAAGQGPAEHTMSTWPPTEATPVELDGFYKRFAEGGFGYGPLFQGLRAVWQRGEETFAEVALPEQGSDAESFGIHPALLDAALHAVSFVDLGESDRGRLPFAWSGVSLHAGGASVLRVRIAKAGAESVSLTAVDMAGAVVLSAESLTLRPHSAERPAGAHRGERDELFRLEWVPAPADPVAGTGLNTVELTADEAADLAVLETVPDVVTVAAGAAGAHDVVPSVHEETARVLGLIQEWAADDRFAHSRLAFVTRGAIAADEGTPVADLAGAAVWGLVRSAQAEHPDRFLLVDVDDRETSMSALPVALASGEPQVVVRDGAVRVGRLARVSTATDLVPPADVAWRLDSRRKDRLDNLSLVEFPEATEPLGADEVRLSVRAAGVNFRDVLNALGMYPGDAGWMGCEAAGVVLETGSEVTAFGVGDQVFGMVQGAFGPVAVADQRALVKVPDAWSLEDAAAVPLVFLTAYYGLVDLAGLSSGESVLVHAGAGGVGMAAIQLARHLGVEVFATASEGKWDALRSLGIPDDHIASSRTTDFEERFLGVTGGRGVDVVLNSLAGEFIDASVRLLRPGGRFLEMGKTDIREAETVAGDYLPFDLADAGLDRTQEMLAELMELFGAGVLHPLPVTAWDVRRARDAFRYMSQAKHTGKIVLTMPPRWNPEGTVLITGGTGGLGSELARHVVAEHGVRRLLLTSRRGLDAPGAVELQAELIAHGAEVSVAACDMSDREAVAGLLAGIPVDHPLTAVVHTAGVLDDGVVGALTPERVSAVLRPKVDAAWHLHELTRDLNLAAFVVFSSVAGSMGAPGQANYAAANSFLDALMMRRRAEGVAAQSLVWGPWAQDSGMTRGLTETDIQRMSAAGMPPISTEQGMALFDAATALLHPVVLTAQLNLAALRAQGAPAPVLRGLLGAGPRPVARSTVVETSESLRDRLLNLRADERDEHMVRLVQEQSAMVLGYASAEKIDPAHRFSDLGFDSLTAVELRNRLSSGTGLRLLSTLIFDYPTPAVLAGYLVNELVPADAPDPTPSWMADLDRLDAALSDGFSDEITRTGVAIRLRQLLTKVTKAEAESDGPGATDRLESASADEILDFIDNELGRMNDR</sequence>
<dbReference type="Pfam" id="PF21089">
    <property type="entry name" value="PKS_DH_N"/>
    <property type="match status" value="3"/>
</dbReference>
<dbReference type="PROSITE" id="PS52004">
    <property type="entry name" value="KS3_2"/>
    <property type="match status" value="4"/>
</dbReference>
<feature type="active site" description="Proton donor; for dehydratase activity" evidence="9">
    <location>
        <position position="4714"/>
    </location>
</feature>
<feature type="region of interest" description="N-terminal hotdog fold" evidence="9">
    <location>
        <begin position="4518"/>
        <end position="4642"/>
    </location>
</feature>
<dbReference type="FunFam" id="3.40.50.720:FF:000209">
    <property type="entry name" value="Polyketide synthase Pks12"/>
    <property type="match status" value="1"/>
</dbReference>
<dbReference type="RefSeq" id="WP_014173251.1">
    <property type="nucleotide sequence ID" value="NC_016582.1"/>
</dbReference>
<dbReference type="Gene3D" id="3.40.50.11460">
    <property type="match status" value="2"/>
</dbReference>
<dbReference type="InterPro" id="IPR020843">
    <property type="entry name" value="ER"/>
</dbReference>
<dbReference type="eggNOG" id="COG0300">
    <property type="taxonomic scope" value="Bacteria"/>
</dbReference>
<feature type="active site" description="Proton acceptor; for dehydratase activity" evidence="9">
    <location>
        <position position="4550"/>
    </location>
</feature>
<dbReference type="PANTHER" id="PTHR43775">
    <property type="entry name" value="FATTY ACID SYNTHASE"/>
    <property type="match status" value="1"/>
</dbReference>
<dbReference type="Gene3D" id="3.10.129.110">
    <property type="entry name" value="Polyketide synthase dehydratase"/>
    <property type="match status" value="3"/>
</dbReference>
<evidence type="ECO:0000256" key="4">
    <source>
        <dbReference type="ARBA" id="ARBA00022553"/>
    </source>
</evidence>
<dbReference type="InterPro" id="IPR014031">
    <property type="entry name" value="Ketoacyl_synth_C"/>
</dbReference>